<dbReference type="SUPFAM" id="SSF46785">
    <property type="entry name" value="Winged helix' DNA-binding domain"/>
    <property type="match status" value="1"/>
</dbReference>
<protein>
    <submittedName>
        <fullName evidence="1">LysR family transcriptional regulator</fullName>
    </submittedName>
</protein>
<reference evidence="1" key="1">
    <citation type="journal article" date="2020" name="Biotechnol. Biofuels">
        <title>New insights from the biogas microbiome by comprehensive genome-resolved metagenomics of nearly 1600 species originating from multiple anaerobic digesters.</title>
        <authorList>
            <person name="Campanaro S."/>
            <person name="Treu L."/>
            <person name="Rodriguez-R L.M."/>
            <person name="Kovalovszki A."/>
            <person name="Ziels R.M."/>
            <person name="Maus I."/>
            <person name="Zhu X."/>
            <person name="Kougias P.G."/>
            <person name="Basile A."/>
            <person name="Luo G."/>
            <person name="Schluter A."/>
            <person name="Konstantinidis K.T."/>
            <person name="Angelidaki I."/>
        </authorList>
    </citation>
    <scope>NUCLEOTIDE SEQUENCE</scope>
    <source>
        <strain evidence="1">AS06rmzACSIP_7</strain>
    </source>
</reference>
<dbReference type="EMBL" id="JAAYEE010000181">
    <property type="protein sequence ID" value="NLW35899.1"/>
    <property type="molecule type" value="Genomic_DNA"/>
</dbReference>
<reference evidence="1" key="2">
    <citation type="submission" date="2020-01" db="EMBL/GenBank/DDBJ databases">
        <authorList>
            <person name="Campanaro S."/>
        </authorList>
    </citation>
    <scope>NUCLEOTIDE SEQUENCE</scope>
    <source>
        <strain evidence="1">AS06rmzACSIP_7</strain>
    </source>
</reference>
<name>A0A351U1U3_9BACT</name>
<gene>
    <name evidence="1" type="ORF">GXY80_10530</name>
</gene>
<sequence>MKLVYKIWLENKDSGGRVFGEGPYRLLRGIEATGSLWGAAAALGMAYSKARRIITSCERSLGFALTHRKAGGASGGGSEITAEATRLMKVYETLRADTEEVIAGVYKKCFGESIQVQFYTITPHKRGRKNLMG</sequence>
<dbReference type="InterPro" id="IPR036388">
    <property type="entry name" value="WH-like_DNA-bd_sf"/>
</dbReference>
<dbReference type="Gene3D" id="1.10.10.10">
    <property type="entry name" value="Winged helix-like DNA-binding domain superfamily/Winged helix DNA-binding domain"/>
    <property type="match status" value="1"/>
</dbReference>
<organism evidence="1 2">
    <name type="scientific">Syntrophorhabdus aromaticivorans</name>
    <dbReference type="NCBI Taxonomy" id="328301"/>
    <lineage>
        <taxon>Bacteria</taxon>
        <taxon>Pseudomonadati</taxon>
        <taxon>Thermodesulfobacteriota</taxon>
        <taxon>Syntrophorhabdia</taxon>
        <taxon>Syntrophorhabdales</taxon>
        <taxon>Syntrophorhabdaceae</taxon>
        <taxon>Syntrophorhabdus</taxon>
    </lineage>
</organism>
<dbReference type="InterPro" id="IPR051815">
    <property type="entry name" value="Molybdate_resp_trans_reg"/>
</dbReference>
<proteinExistence type="predicted"/>
<comment type="caution">
    <text evidence="1">The sequence shown here is derived from an EMBL/GenBank/DDBJ whole genome shotgun (WGS) entry which is preliminary data.</text>
</comment>
<dbReference type="InterPro" id="IPR036390">
    <property type="entry name" value="WH_DNA-bd_sf"/>
</dbReference>
<evidence type="ECO:0000313" key="2">
    <source>
        <dbReference type="Proteomes" id="UP000777265"/>
    </source>
</evidence>
<accession>A0A351U1U3</accession>
<dbReference type="STRING" id="909663.GCA_000512235_00186"/>
<dbReference type="AlphaFoldDB" id="A0A351U1U3"/>
<dbReference type="PANTHER" id="PTHR30432:SF1">
    <property type="entry name" value="DNA-BINDING TRANSCRIPTIONAL DUAL REGULATOR MODE"/>
    <property type="match status" value="1"/>
</dbReference>
<dbReference type="Proteomes" id="UP000777265">
    <property type="component" value="Unassembled WGS sequence"/>
</dbReference>
<evidence type="ECO:0000313" key="1">
    <source>
        <dbReference type="EMBL" id="NLW35899.1"/>
    </source>
</evidence>
<dbReference type="PANTHER" id="PTHR30432">
    <property type="entry name" value="TRANSCRIPTIONAL REGULATOR MODE"/>
    <property type="match status" value="1"/>
</dbReference>